<reference evidence="2 3" key="1">
    <citation type="journal article" date="2019" name="Nat. Ecol. Evol.">
        <title>Megaphylogeny resolves global patterns of mushroom evolution.</title>
        <authorList>
            <person name="Varga T."/>
            <person name="Krizsan K."/>
            <person name="Foldi C."/>
            <person name="Dima B."/>
            <person name="Sanchez-Garcia M."/>
            <person name="Sanchez-Ramirez S."/>
            <person name="Szollosi G.J."/>
            <person name="Szarkandi J.G."/>
            <person name="Papp V."/>
            <person name="Albert L."/>
            <person name="Andreopoulos W."/>
            <person name="Angelini C."/>
            <person name="Antonin V."/>
            <person name="Barry K.W."/>
            <person name="Bougher N.L."/>
            <person name="Buchanan P."/>
            <person name="Buyck B."/>
            <person name="Bense V."/>
            <person name="Catcheside P."/>
            <person name="Chovatia M."/>
            <person name="Cooper J."/>
            <person name="Damon W."/>
            <person name="Desjardin D."/>
            <person name="Finy P."/>
            <person name="Geml J."/>
            <person name="Haridas S."/>
            <person name="Hughes K."/>
            <person name="Justo A."/>
            <person name="Karasinski D."/>
            <person name="Kautmanova I."/>
            <person name="Kiss B."/>
            <person name="Kocsube S."/>
            <person name="Kotiranta H."/>
            <person name="LaButti K.M."/>
            <person name="Lechner B.E."/>
            <person name="Liimatainen K."/>
            <person name="Lipzen A."/>
            <person name="Lukacs Z."/>
            <person name="Mihaltcheva S."/>
            <person name="Morgado L.N."/>
            <person name="Niskanen T."/>
            <person name="Noordeloos M.E."/>
            <person name="Ohm R.A."/>
            <person name="Ortiz-Santana B."/>
            <person name="Ovrebo C."/>
            <person name="Racz N."/>
            <person name="Riley R."/>
            <person name="Savchenko A."/>
            <person name="Shiryaev A."/>
            <person name="Soop K."/>
            <person name="Spirin V."/>
            <person name="Szebenyi C."/>
            <person name="Tomsovsky M."/>
            <person name="Tulloss R.E."/>
            <person name="Uehling J."/>
            <person name="Grigoriev I.V."/>
            <person name="Vagvolgyi C."/>
            <person name="Papp T."/>
            <person name="Martin F.M."/>
            <person name="Miettinen O."/>
            <person name="Hibbett D.S."/>
            <person name="Nagy L.G."/>
        </authorList>
    </citation>
    <scope>NUCLEOTIDE SEQUENCE [LARGE SCALE GENOMIC DNA]</scope>
    <source>
        <strain evidence="2 3">CBS 962.96</strain>
    </source>
</reference>
<evidence type="ECO:0000313" key="2">
    <source>
        <dbReference type="EMBL" id="THV03858.1"/>
    </source>
</evidence>
<feature type="domain" description="Heterokaryon incompatibility" evidence="1">
    <location>
        <begin position="20"/>
        <end position="110"/>
    </location>
</feature>
<gene>
    <name evidence="2" type="ORF">K435DRAFT_747384</name>
</gene>
<dbReference type="AlphaFoldDB" id="A0A4S8MLW9"/>
<dbReference type="Pfam" id="PF06985">
    <property type="entry name" value="HET"/>
    <property type="match status" value="1"/>
</dbReference>
<sequence length="288" mass="33452">MNSHTFKIIEFKEHDTIPPYAILSHKWIHGEEITLQDFKQSRNRQVSKKGYHKVRRACGKARQDGIRYIWIDTCCIDQTNSDDIAQNIKSMYAYYQNATVCYAYLDDVRSDVDSKTWQCEIEESEWFRRGWTLQELLAPRIVEFYDTEWNYIGSRHGLQEEISYATGIPLPVLSGRLPIHQVDVLERMSWAMGRKTTKLQDQAYCLLGLLGISMDPDYDEDVEESFRRLRIAFVTAYPEHTGTLGSIQGSFLSVLCQIQMQSLEKIAALLSKRRRTDMISLQMNIGLS</sequence>
<organism evidence="2 3">
    <name type="scientific">Dendrothele bispora (strain CBS 962.96)</name>
    <dbReference type="NCBI Taxonomy" id="1314807"/>
    <lineage>
        <taxon>Eukaryota</taxon>
        <taxon>Fungi</taxon>
        <taxon>Dikarya</taxon>
        <taxon>Basidiomycota</taxon>
        <taxon>Agaricomycotina</taxon>
        <taxon>Agaricomycetes</taxon>
        <taxon>Agaricomycetidae</taxon>
        <taxon>Agaricales</taxon>
        <taxon>Agaricales incertae sedis</taxon>
        <taxon>Dendrothele</taxon>
    </lineage>
</organism>
<keyword evidence="3" id="KW-1185">Reference proteome</keyword>
<dbReference type="OrthoDB" id="674604at2759"/>
<name>A0A4S8MLW9_DENBC</name>
<evidence type="ECO:0000313" key="3">
    <source>
        <dbReference type="Proteomes" id="UP000297245"/>
    </source>
</evidence>
<dbReference type="EMBL" id="ML179062">
    <property type="protein sequence ID" value="THV03858.1"/>
    <property type="molecule type" value="Genomic_DNA"/>
</dbReference>
<dbReference type="InterPro" id="IPR010730">
    <property type="entry name" value="HET"/>
</dbReference>
<protein>
    <submittedName>
        <fullName evidence="2">HET-domain-containing protein</fullName>
    </submittedName>
</protein>
<dbReference type="PANTHER" id="PTHR10622:SF10">
    <property type="entry name" value="HET DOMAIN-CONTAINING PROTEIN"/>
    <property type="match status" value="1"/>
</dbReference>
<evidence type="ECO:0000259" key="1">
    <source>
        <dbReference type="Pfam" id="PF06985"/>
    </source>
</evidence>
<accession>A0A4S8MLW9</accession>
<dbReference type="PANTHER" id="PTHR10622">
    <property type="entry name" value="HET DOMAIN-CONTAINING PROTEIN"/>
    <property type="match status" value="1"/>
</dbReference>
<proteinExistence type="predicted"/>
<dbReference type="Proteomes" id="UP000297245">
    <property type="component" value="Unassembled WGS sequence"/>
</dbReference>